<reference evidence="3" key="1">
    <citation type="submission" date="2023-07" db="EMBL/GenBank/DDBJ databases">
        <title>Genome content predicts the carbon catabolic preferences of heterotrophic bacteria.</title>
        <authorList>
            <person name="Gralka M."/>
        </authorList>
    </citation>
    <scope>NUCLEOTIDE SEQUENCE</scope>
    <source>
        <strain evidence="3">4G09</strain>
    </source>
</reference>
<accession>A0ABT9FD48</accession>
<gene>
    <name evidence="3" type="primary">trbC</name>
    <name evidence="3" type="ORF">Q8W34_07100</name>
</gene>
<protein>
    <submittedName>
        <fullName evidence="3">Type-F conjugative transfer system pilin assembly protein TrbC</fullName>
    </submittedName>
</protein>
<dbReference type="EMBL" id="JAUYVT010000004">
    <property type="protein sequence ID" value="MDP2564396.1"/>
    <property type="molecule type" value="Genomic_DNA"/>
</dbReference>
<evidence type="ECO:0000256" key="1">
    <source>
        <dbReference type="SAM" id="MobiDB-lite"/>
    </source>
</evidence>
<name>A0ABT9FD48_9GAMM</name>
<dbReference type="RefSeq" id="WP_305471673.1">
    <property type="nucleotide sequence ID" value="NZ_JAUYVT010000004.1"/>
</dbReference>
<keyword evidence="4" id="KW-1185">Reference proteome</keyword>
<evidence type="ECO:0000313" key="4">
    <source>
        <dbReference type="Proteomes" id="UP001177212"/>
    </source>
</evidence>
<organism evidence="3 4">
    <name type="scientific">Pseudoalteromonas marina</name>
    <dbReference type="NCBI Taxonomy" id="267375"/>
    <lineage>
        <taxon>Bacteria</taxon>
        <taxon>Pseudomonadati</taxon>
        <taxon>Pseudomonadota</taxon>
        <taxon>Gammaproteobacteria</taxon>
        <taxon>Alteromonadales</taxon>
        <taxon>Pseudoalteromonadaceae</taxon>
        <taxon>Pseudoalteromonas</taxon>
    </lineage>
</organism>
<feature type="chain" id="PRO_5045919398" evidence="2">
    <location>
        <begin position="19"/>
        <end position="341"/>
    </location>
</feature>
<dbReference type="InterPro" id="IPR019106">
    <property type="entry name" value="T4SS_TrbC"/>
</dbReference>
<feature type="compositionally biased region" description="Basic residues" evidence="1">
    <location>
        <begin position="327"/>
        <end position="341"/>
    </location>
</feature>
<proteinExistence type="predicted"/>
<dbReference type="NCBIfam" id="TIGR02742">
    <property type="entry name" value="TrbC_Ftype"/>
    <property type="match status" value="1"/>
</dbReference>
<keyword evidence="2" id="KW-0732">Signal</keyword>
<dbReference type="InterPro" id="IPR014113">
    <property type="entry name" value="T4SS_TrbC_subgr"/>
</dbReference>
<feature type="region of interest" description="Disordered" evidence="1">
    <location>
        <begin position="322"/>
        <end position="341"/>
    </location>
</feature>
<feature type="signal peptide" evidence="2">
    <location>
        <begin position="1"/>
        <end position="18"/>
    </location>
</feature>
<dbReference type="Pfam" id="PF09673">
    <property type="entry name" value="TrbC_Ftype"/>
    <property type="match status" value="1"/>
</dbReference>
<evidence type="ECO:0000313" key="3">
    <source>
        <dbReference type="EMBL" id="MDP2564396.1"/>
    </source>
</evidence>
<sequence>MINKLVLLCGLLSFSVYATNPAGLVKKGAELSKEYDLKKTLENSQNVDLSNIDFKKIVDSAHADVTRDVDLGEIKKGLIEVVSDPNNKKQMNGVQAIAGVADENDAIKREQALNLLGLSETRSHLYVFISYSMPEGVIKAYAREALWSGATLVVKGLEEGETIEGFMNNKANPLVKGKGYAASLNIDPRLFDAFDIQYVPTVVLAEDSFNEYCKATGEKLTDFNITRKCQKRPEDSYIKISGNLTLDYVLEQFQEEGTFADSAAERLASLRGNIGRSVENSHPDKFEVNETLQPFQKDMIINEYSKYGTVVDDEHGLSVIPFEPPKRKGVHYKRHEKKKEP</sequence>
<evidence type="ECO:0000256" key="2">
    <source>
        <dbReference type="SAM" id="SignalP"/>
    </source>
</evidence>
<comment type="caution">
    <text evidence="3">The sequence shown here is derived from an EMBL/GenBank/DDBJ whole genome shotgun (WGS) entry which is preliminary data.</text>
</comment>
<dbReference type="Proteomes" id="UP001177212">
    <property type="component" value="Unassembled WGS sequence"/>
</dbReference>